<dbReference type="InterPro" id="IPR023296">
    <property type="entry name" value="Glyco_hydro_beta-prop_sf"/>
</dbReference>
<dbReference type="PANTHER" id="PTHR43101">
    <property type="entry name" value="BETA-FRUCTOSIDASE"/>
    <property type="match status" value="1"/>
</dbReference>
<dbReference type="Proteomes" id="UP000180057">
    <property type="component" value="Unassembled WGS sequence"/>
</dbReference>
<protein>
    <recommendedName>
        <fullName evidence="2">beta-fructofuranosidase</fullName>
        <ecNumber evidence="2">3.2.1.26</ecNumber>
    </recommendedName>
</protein>
<name>A0A1S2MCV6_9BACI</name>
<dbReference type="Pfam" id="PF08244">
    <property type="entry name" value="Glyco_hydro_32C"/>
    <property type="match status" value="1"/>
</dbReference>
<keyword evidence="3 5" id="KW-0378">Hydrolase</keyword>
<evidence type="ECO:0000313" key="8">
    <source>
        <dbReference type="EMBL" id="OIJ22404.1"/>
    </source>
</evidence>
<dbReference type="GO" id="GO:0005975">
    <property type="term" value="P:carbohydrate metabolic process"/>
    <property type="evidence" value="ECO:0007669"/>
    <property type="project" value="InterPro"/>
</dbReference>
<dbReference type="Gene3D" id="2.60.120.200">
    <property type="match status" value="1"/>
</dbReference>
<comment type="caution">
    <text evidence="8">The sequence shown here is derived from an EMBL/GenBank/DDBJ whole genome shotgun (WGS) entry which is preliminary data.</text>
</comment>
<reference evidence="8 9" key="1">
    <citation type="submission" date="2016-10" db="EMBL/GenBank/DDBJ databases">
        <title>Draft genome sequences of four alkaliphilic bacteria belonging to the Anaerobacillus genus.</title>
        <authorList>
            <person name="Bassil N.M."/>
            <person name="Lloyd J.R."/>
        </authorList>
    </citation>
    <scope>NUCLEOTIDE SEQUENCE [LARGE SCALE GENOMIC DNA]</scope>
    <source>
        <strain evidence="8 9">DSM 22531</strain>
    </source>
</reference>
<dbReference type="OrthoDB" id="9759709at2"/>
<dbReference type="InterPro" id="IPR013189">
    <property type="entry name" value="Glyco_hydro_32_C"/>
</dbReference>
<dbReference type="PANTHER" id="PTHR43101:SF1">
    <property type="entry name" value="BETA-FRUCTOSIDASE"/>
    <property type="match status" value="1"/>
</dbReference>
<evidence type="ECO:0000256" key="3">
    <source>
        <dbReference type="ARBA" id="ARBA00022801"/>
    </source>
</evidence>
<dbReference type="InterPro" id="IPR001362">
    <property type="entry name" value="Glyco_hydro_32"/>
</dbReference>
<feature type="domain" description="Glycosyl hydrolase family 32 N-terminal" evidence="6">
    <location>
        <begin position="256"/>
        <end position="573"/>
    </location>
</feature>
<feature type="domain" description="Glycosyl hydrolase family 32 C-terminal" evidence="7">
    <location>
        <begin position="591"/>
        <end position="712"/>
    </location>
</feature>
<sequence length="730" mass="83430">MKQIYNLNFSEGKGSITKESIRGNVLDIDYVFNHAKYKGNSSPSWIKSPISGYALDFDGYSTYIKDEPLEISGSFTIMAFVAPRCFEACHGEVATTIIDQLDKENKRGFALSIYRYGEVQFELGDGTQVHRLRSNEQLALFKKSLITATFNQATRKASIYINANPQVETYSIKKMLSATVPLSIGLNNAPFKISHVFTAGMFSGLMDFIQVFDEAMPLEVIQRQFLSVETKLSLDLKEIDLDETKLLDDPHRPKYHAIPPQHWMNEPHAPFYYKGKYHLFYQKNAVGPYFSNLHWGHWTSNDLVFWKNERTALFPQKGELSPSGVWSGSAVIGPNDVPYLFYTFANFEKKHNQGVAIAVPTNINDISLVDWEMLPNAAIKQTDKQGIPSQFRDPFVWKDEQEELWYLIIGGGIEGKGPTAWIYTSHNCEEWNFRGEFLTVDSDRYPHLGTNWELPVLLPVKDNKGNSKHVFIFMSYFQTKSDDHVDTYYFLGEFDKSSYQFILDTNEPQLLDYGKFKFSGPSGFVDPVTGKSIVFSILQGNRSEQDEFDSGWAHNAGLPIELYLENGELRMKPLENLVGLRDKLLVNETKKSLREINEKLKTIDDKMLEVLVEFEDTEQVVGVELKKDPKNQEKTSLIYSKENREVSIDRRQSRIGWGGDIQGGVLDLDHGLIAHIFIDHSAIECYLNNRRMVTSRAYPTLEDSNALTLIGDENILIKSIRVFKLKSIWI</sequence>
<dbReference type="InterPro" id="IPR013148">
    <property type="entry name" value="Glyco_hydro_32_N"/>
</dbReference>
<evidence type="ECO:0000256" key="4">
    <source>
        <dbReference type="ARBA" id="ARBA00023295"/>
    </source>
</evidence>
<dbReference type="Gene3D" id="2.60.120.560">
    <property type="entry name" value="Exo-inulinase, domain 1"/>
    <property type="match status" value="1"/>
</dbReference>
<evidence type="ECO:0000259" key="6">
    <source>
        <dbReference type="Pfam" id="PF00251"/>
    </source>
</evidence>
<evidence type="ECO:0000256" key="2">
    <source>
        <dbReference type="ARBA" id="ARBA00012758"/>
    </source>
</evidence>
<dbReference type="STRING" id="472963.BKP45_07145"/>
<keyword evidence="4 5" id="KW-0326">Glycosidase</keyword>
<proteinExistence type="inferred from homology"/>
<organism evidence="8 9">
    <name type="scientific">Anaerobacillus alkalidiazotrophicus</name>
    <dbReference type="NCBI Taxonomy" id="472963"/>
    <lineage>
        <taxon>Bacteria</taxon>
        <taxon>Bacillati</taxon>
        <taxon>Bacillota</taxon>
        <taxon>Bacilli</taxon>
        <taxon>Bacillales</taxon>
        <taxon>Bacillaceae</taxon>
        <taxon>Anaerobacillus</taxon>
    </lineage>
</organism>
<evidence type="ECO:0000256" key="1">
    <source>
        <dbReference type="ARBA" id="ARBA00009902"/>
    </source>
</evidence>
<evidence type="ECO:0000259" key="7">
    <source>
        <dbReference type="Pfam" id="PF08244"/>
    </source>
</evidence>
<dbReference type="Gene3D" id="2.115.10.20">
    <property type="entry name" value="Glycosyl hydrolase domain, family 43"/>
    <property type="match status" value="1"/>
</dbReference>
<dbReference type="InterPro" id="IPR013320">
    <property type="entry name" value="ConA-like_dom_sf"/>
</dbReference>
<dbReference type="SUPFAM" id="SSF49899">
    <property type="entry name" value="Concanavalin A-like lectins/glucanases"/>
    <property type="match status" value="2"/>
</dbReference>
<dbReference type="GO" id="GO:0004564">
    <property type="term" value="F:beta-fructofuranosidase activity"/>
    <property type="evidence" value="ECO:0007669"/>
    <property type="project" value="UniProtKB-EC"/>
</dbReference>
<dbReference type="RefSeq" id="WP_071388959.1">
    <property type="nucleotide sequence ID" value="NZ_MLQS01000001.1"/>
</dbReference>
<dbReference type="Pfam" id="PF00251">
    <property type="entry name" value="Glyco_hydro_32N"/>
    <property type="match status" value="1"/>
</dbReference>
<evidence type="ECO:0000256" key="5">
    <source>
        <dbReference type="RuleBase" id="RU362110"/>
    </source>
</evidence>
<dbReference type="InterPro" id="IPR051214">
    <property type="entry name" value="GH32_Enzymes"/>
</dbReference>
<dbReference type="EC" id="3.2.1.26" evidence="2"/>
<dbReference type="AlphaFoldDB" id="A0A1S2MCV6"/>
<dbReference type="SUPFAM" id="SSF75005">
    <property type="entry name" value="Arabinanase/levansucrase/invertase"/>
    <property type="match status" value="1"/>
</dbReference>
<dbReference type="SMART" id="SM00640">
    <property type="entry name" value="Glyco_32"/>
    <property type="match status" value="1"/>
</dbReference>
<dbReference type="CDD" id="cd08996">
    <property type="entry name" value="GH32_FFase"/>
    <property type="match status" value="1"/>
</dbReference>
<comment type="similarity">
    <text evidence="1 5">Belongs to the glycosyl hydrolase 32 family.</text>
</comment>
<keyword evidence="9" id="KW-1185">Reference proteome</keyword>
<accession>A0A1S2MCV6</accession>
<evidence type="ECO:0000313" key="9">
    <source>
        <dbReference type="Proteomes" id="UP000180057"/>
    </source>
</evidence>
<gene>
    <name evidence="8" type="ORF">BKP45_07145</name>
</gene>
<dbReference type="EMBL" id="MLQS01000001">
    <property type="protein sequence ID" value="OIJ22404.1"/>
    <property type="molecule type" value="Genomic_DNA"/>
</dbReference>